<dbReference type="Proteomes" id="UP001303889">
    <property type="component" value="Unassembled WGS sequence"/>
</dbReference>
<evidence type="ECO:0000256" key="1">
    <source>
        <dbReference type="SAM" id="MobiDB-lite"/>
    </source>
</evidence>
<dbReference type="AlphaFoldDB" id="A0AAN6MNR4"/>
<comment type="caution">
    <text evidence="2">The sequence shown here is derived from an EMBL/GenBank/DDBJ whole genome shotgun (WGS) entry which is preliminary data.</text>
</comment>
<protein>
    <submittedName>
        <fullName evidence="2">Uncharacterized protein</fullName>
    </submittedName>
</protein>
<evidence type="ECO:0000313" key="2">
    <source>
        <dbReference type="EMBL" id="KAK3904291.1"/>
    </source>
</evidence>
<name>A0AAN6MNR4_9PEZI</name>
<evidence type="ECO:0000313" key="3">
    <source>
        <dbReference type="Proteomes" id="UP001303889"/>
    </source>
</evidence>
<organism evidence="2 3">
    <name type="scientific">Staphylotrichum tortipilum</name>
    <dbReference type="NCBI Taxonomy" id="2831512"/>
    <lineage>
        <taxon>Eukaryota</taxon>
        <taxon>Fungi</taxon>
        <taxon>Dikarya</taxon>
        <taxon>Ascomycota</taxon>
        <taxon>Pezizomycotina</taxon>
        <taxon>Sordariomycetes</taxon>
        <taxon>Sordariomycetidae</taxon>
        <taxon>Sordariales</taxon>
        <taxon>Chaetomiaceae</taxon>
        <taxon>Staphylotrichum</taxon>
    </lineage>
</organism>
<proteinExistence type="predicted"/>
<reference evidence="2" key="1">
    <citation type="journal article" date="2023" name="Mol. Phylogenet. Evol.">
        <title>Genome-scale phylogeny and comparative genomics of the fungal order Sordariales.</title>
        <authorList>
            <person name="Hensen N."/>
            <person name="Bonometti L."/>
            <person name="Westerberg I."/>
            <person name="Brannstrom I.O."/>
            <person name="Guillou S."/>
            <person name="Cros-Aarteil S."/>
            <person name="Calhoun S."/>
            <person name="Haridas S."/>
            <person name="Kuo A."/>
            <person name="Mondo S."/>
            <person name="Pangilinan J."/>
            <person name="Riley R."/>
            <person name="LaButti K."/>
            <person name="Andreopoulos B."/>
            <person name="Lipzen A."/>
            <person name="Chen C."/>
            <person name="Yan M."/>
            <person name="Daum C."/>
            <person name="Ng V."/>
            <person name="Clum A."/>
            <person name="Steindorff A."/>
            <person name="Ohm R.A."/>
            <person name="Martin F."/>
            <person name="Silar P."/>
            <person name="Natvig D.O."/>
            <person name="Lalanne C."/>
            <person name="Gautier V."/>
            <person name="Ament-Velasquez S.L."/>
            <person name="Kruys A."/>
            <person name="Hutchinson M.I."/>
            <person name="Powell A.J."/>
            <person name="Barry K."/>
            <person name="Miller A.N."/>
            <person name="Grigoriev I.V."/>
            <person name="Debuchy R."/>
            <person name="Gladieux P."/>
            <person name="Hiltunen Thoren M."/>
            <person name="Johannesson H."/>
        </authorList>
    </citation>
    <scope>NUCLEOTIDE SEQUENCE</scope>
    <source>
        <strain evidence="2">CBS 103.79</strain>
    </source>
</reference>
<feature type="region of interest" description="Disordered" evidence="1">
    <location>
        <begin position="1"/>
        <end position="83"/>
    </location>
</feature>
<accession>A0AAN6MNR4</accession>
<keyword evidence="3" id="KW-1185">Reference proteome</keyword>
<sequence length="83" mass="8986">MSTPKYSPNAIPAAPPPPPDLGTYTRSMHLHTKRQMESIAQPPPPPPPARSVARRPPSPTGMPEAAQNRDRDAESLGLRKRAS</sequence>
<reference evidence="2" key="2">
    <citation type="submission" date="2023-05" db="EMBL/GenBank/DDBJ databases">
        <authorList>
            <consortium name="Lawrence Berkeley National Laboratory"/>
            <person name="Steindorff A."/>
            <person name="Hensen N."/>
            <person name="Bonometti L."/>
            <person name="Westerberg I."/>
            <person name="Brannstrom I.O."/>
            <person name="Guillou S."/>
            <person name="Cros-Aarteil S."/>
            <person name="Calhoun S."/>
            <person name="Haridas S."/>
            <person name="Kuo A."/>
            <person name="Mondo S."/>
            <person name="Pangilinan J."/>
            <person name="Riley R."/>
            <person name="Labutti K."/>
            <person name="Andreopoulos B."/>
            <person name="Lipzen A."/>
            <person name="Chen C."/>
            <person name="Yanf M."/>
            <person name="Daum C."/>
            <person name="Ng V."/>
            <person name="Clum A."/>
            <person name="Ohm R."/>
            <person name="Martin F."/>
            <person name="Silar P."/>
            <person name="Natvig D."/>
            <person name="Lalanne C."/>
            <person name="Gautier V."/>
            <person name="Ament-Velasquez S.L."/>
            <person name="Kruys A."/>
            <person name="Hutchinson M.I."/>
            <person name="Powell A.J."/>
            <person name="Barry K."/>
            <person name="Miller A.N."/>
            <person name="Grigoriev I.V."/>
            <person name="Debuchy R."/>
            <person name="Gladieux P."/>
            <person name="Thoren M.H."/>
            <person name="Johannesson H."/>
        </authorList>
    </citation>
    <scope>NUCLEOTIDE SEQUENCE</scope>
    <source>
        <strain evidence="2">CBS 103.79</strain>
    </source>
</reference>
<gene>
    <name evidence="2" type="ORF">C8A05DRAFT_31918</name>
</gene>
<dbReference type="EMBL" id="MU855404">
    <property type="protein sequence ID" value="KAK3904291.1"/>
    <property type="molecule type" value="Genomic_DNA"/>
</dbReference>